<evidence type="ECO:0000313" key="6">
    <source>
        <dbReference type="Proteomes" id="UP001596302"/>
    </source>
</evidence>
<evidence type="ECO:0000256" key="2">
    <source>
        <dbReference type="ARBA" id="ARBA00022729"/>
    </source>
</evidence>
<dbReference type="RefSeq" id="WP_379587911.1">
    <property type="nucleotide sequence ID" value="NZ_JBHSQW010000044.1"/>
</dbReference>
<dbReference type="Proteomes" id="UP001596302">
    <property type="component" value="Unassembled WGS sequence"/>
</dbReference>
<protein>
    <submittedName>
        <fullName evidence="5">ABC transporter substrate-binding protein</fullName>
    </submittedName>
</protein>
<feature type="chain" id="PRO_5046518001" evidence="3">
    <location>
        <begin position="22"/>
        <end position="415"/>
    </location>
</feature>
<proteinExistence type="inferred from homology"/>
<keyword evidence="6" id="KW-1185">Reference proteome</keyword>
<gene>
    <name evidence="5" type="ORF">ACFQE5_22650</name>
</gene>
<dbReference type="Pfam" id="PF13458">
    <property type="entry name" value="Peripla_BP_6"/>
    <property type="match status" value="1"/>
</dbReference>
<keyword evidence="2 3" id="KW-0732">Signal</keyword>
<comment type="similarity">
    <text evidence="1">Belongs to the leucine-binding protein family.</text>
</comment>
<dbReference type="Gene3D" id="3.40.50.2300">
    <property type="match status" value="2"/>
</dbReference>
<dbReference type="InterPro" id="IPR028082">
    <property type="entry name" value="Peripla_BP_I"/>
</dbReference>
<accession>A0ABW1J920</accession>
<comment type="caution">
    <text evidence="5">The sequence shown here is derived from an EMBL/GenBank/DDBJ whole genome shotgun (WGS) entry which is preliminary data.</text>
</comment>
<reference evidence="6" key="1">
    <citation type="journal article" date="2019" name="Int. J. Syst. Evol. Microbiol.">
        <title>The Global Catalogue of Microorganisms (GCM) 10K type strain sequencing project: providing services to taxonomists for standard genome sequencing and annotation.</title>
        <authorList>
            <consortium name="The Broad Institute Genomics Platform"/>
            <consortium name="The Broad Institute Genome Sequencing Center for Infectious Disease"/>
            <person name="Wu L."/>
            <person name="Ma J."/>
        </authorList>
    </citation>
    <scope>NUCLEOTIDE SEQUENCE [LARGE SCALE GENOMIC DNA]</scope>
    <source>
        <strain evidence="6">CCM 8391</strain>
    </source>
</reference>
<sequence length="415" mass="42886">MFRKSVAALAAGALFTLAACGGPTGGTTTAEDGVKMGLGVTAEEIRVGLLTDYSGPIAEAATSGSLGSEVLFSKINDEGGICGRKIVVDKQDTKYDPQVTTQVYRAVSRKVVMLTQIIGTASIVAVKDSIARDSMPTITASLNTTTLREKDIYVPLPVFEIELANGVVWAAQQAGASADHPLKLALVTSADAYGEVYADATVSAATQTPGVEVVANPTFTATDTDFTAQVAALKKSGADVVMLGVTPAQVAGLVGQSAQLGYTPTWISTSGSWNSALAEPLAGLLDTFYVSGGYGTLDDDVHGIRELKDAMATYAPEATLHNFNVGGWLTGTATVAALTKACENKDLTREGVSEAMRDLEVDYQGITPPVNLGNGGTIVSYFSRINTVGPGGVLTPVTDFMATDAAKAWGQAQGL</sequence>
<feature type="signal peptide" evidence="3">
    <location>
        <begin position="1"/>
        <end position="21"/>
    </location>
</feature>
<dbReference type="PANTHER" id="PTHR47235">
    <property type="entry name" value="BLR6548 PROTEIN"/>
    <property type="match status" value="1"/>
</dbReference>
<dbReference type="PANTHER" id="PTHR47235:SF1">
    <property type="entry name" value="BLR6548 PROTEIN"/>
    <property type="match status" value="1"/>
</dbReference>
<evidence type="ECO:0000256" key="1">
    <source>
        <dbReference type="ARBA" id="ARBA00010062"/>
    </source>
</evidence>
<dbReference type="SUPFAM" id="SSF53822">
    <property type="entry name" value="Periplasmic binding protein-like I"/>
    <property type="match status" value="1"/>
</dbReference>
<organism evidence="5 6">
    <name type="scientific">Pseudonocardia hispaniensis</name>
    <dbReference type="NCBI Taxonomy" id="904933"/>
    <lineage>
        <taxon>Bacteria</taxon>
        <taxon>Bacillati</taxon>
        <taxon>Actinomycetota</taxon>
        <taxon>Actinomycetes</taxon>
        <taxon>Pseudonocardiales</taxon>
        <taxon>Pseudonocardiaceae</taxon>
        <taxon>Pseudonocardia</taxon>
    </lineage>
</organism>
<dbReference type="InterPro" id="IPR028081">
    <property type="entry name" value="Leu-bd"/>
</dbReference>
<feature type="domain" description="Leucine-binding protein" evidence="4">
    <location>
        <begin position="44"/>
        <end position="370"/>
    </location>
</feature>
<evidence type="ECO:0000259" key="4">
    <source>
        <dbReference type="Pfam" id="PF13458"/>
    </source>
</evidence>
<name>A0ABW1J920_9PSEU</name>
<evidence type="ECO:0000256" key="3">
    <source>
        <dbReference type="SAM" id="SignalP"/>
    </source>
</evidence>
<dbReference type="PROSITE" id="PS51257">
    <property type="entry name" value="PROKAR_LIPOPROTEIN"/>
    <property type="match status" value="1"/>
</dbReference>
<dbReference type="EMBL" id="JBHSQW010000044">
    <property type="protein sequence ID" value="MFC5997015.1"/>
    <property type="molecule type" value="Genomic_DNA"/>
</dbReference>
<evidence type="ECO:0000313" key="5">
    <source>
        <dbReference type="EMBL" id="MFC5997015.1"/>
    </source>
</evidence>